<organism evidence="1 2">
    <name type="scientific">Candidatus Abzuiibacterium crystallinum</name>
    <dbReference type="NCBI Taxonomy" id="1974748"/>
    <lineage>
        <taxon>Bacteria</taxon>
        <taxon>Pseudomonadati</taxon>
        <taxon>Candidatus Omnitrophota</taxon>
        <taxon>Candidatus Abzuiibacterium</taxon>
    </lineage>
</organism>
<gene>
    <name evidence="1" type="ORF">COV74_10730</name>
</gene>
<sequence>MKKREREKKYEELDIVKQLNILLDQIYLAEDEEEADLYLFQLHMDNEIDMAFFSHEERMKIREMIMFLMHETKKHRAFLAEAARELHFRRKNYA</sequence>
<dbReference type="EMBL" id="PCVY01000076">
    <property type="protein sequence ID" value="PIQ85063.1"/>
    <property type="molecule type" value="Genomic_DNA"/>
</dbReference>
<proteinExistence type="predicted"/>
<accession>A0A2H0LKY1</accession>
<name>A0A2H0LKY1_9BACT</name>
<dbReference type="AlphaFoldDB" id="A0A2H0LKY1"/>
<comment type="caution">
    <text evidence="1">The sequence shown here is derived from an EMBL/GenBank/DDBJ whole genome shotgun (WGS) entry which is preliminary data.</text>
</comment>
<evidence type="ECO:0000313" key="2">
    <source>
        <dbReference type="Proteomes" id="UP000230859"/>
    </source>
</evidence>
<reference evidence="1 2" key="1">
    <citation type="submission" date="2017-09" db="EMBL/GenBank/DDBJ databases">
        <title>Depth-based differentiation of microbial function through sediment-hosted aquifers and enrichment of novel symbionts in the deep terrestrial subsurface.</title>
        <authorList>
            <person name="Probst A.J."/>
            <person name="Ladd B."/>
            <person name="Jarett J.K."/>
            <person name="Geller-Mcgrath D.E."/>
            <person name="Sieber C.M."/>
            <person name="Emerson J.B."/>
            <person name="Anantharaman K."/>
            <person name="Thomas B.C."/>
            <person name="Malmstrom R."/>
            <person name="Stieglmeier M."/>
            <person name="Klingl A."/>
            <person name="Woyke T."/>
            <person name="Ryan C.M."/>
            <person name="Banfield J.F."/>
        </authorList>
    </citation>
    <scope>NUCLEOTIDE SEQUENCE [LARGE SCALE GENOMIC DNA]</scope>
    <source>
        <strain evidence="1">CG11_big_fil_rev_8_21_14_0_20_45_26</strain>
    </source>
</reference>
<evidence type="ECO:0000313" key="1">
    <source>
        <dbReference type="EMBL" id="PIQ85063.1"/>
    </source>
</evidence>
<dbReference type="Proteomes" id="UP000230859">
    <property type="component" value="Unassembled WGS sequence"/>
</dbReference>
<protein>
    <submittedName>
        <fullName evidence="1">Uncharacterized protein</fullName>
    </submittedName>
</protein>